<dbReference type="OrthoDB" id="1103324at2759"/>
<dbReference type="SUPFAM" id="SSF48264">
    <property type="entry name" value="Cytochrome P450"/>
    <property type="match status" value="1"/>
</dbReference>
<dbReference type="Gene3D" id="1.10.630.10">
    <property type="entry name" value="Cytochrome P450"/>
    <property type="match status" value="1"/>
</dbReference>
<dbReference type="EMBL" id="MCFL01000107">
    <property type="protein sequence ID" value="ORZ30037.1"/>
    <property type="molecule type" value="Genomic_DNA"/>
</dbReference>
<dbReference type="InterPro" id="IPR001128">
    <property type="entry name" value="Cyt_P450"/>
</dbReference>
<evidence type="ECO:0000313" key="9">
    <source>
        <dbReference type="Proteomes" id="UP000193411"/>
    </source>
</evidence>
<protein>
    <submittedName>
        <fullName evidence="8">Cytochrome P450</fullName>
    </submittedName>
</protein>
<keyword evidence="7" id="KW-0503">Monooxygenase</keyword>
<keyword evidence="5 6" id="KW-0408">Iron</keyword>
<feature type="binding site" description="axial binding residue" evidence="6">
    <location>
        <position position="517"/>
    </location>
    <ligand>
        <name>heme</name>
        <dbReference type="ChEBI" id="CHEBI:30413"/>
    </ligand>
    <ligandPart>
        <name>Fe</name>
        <dbReference type="ChEBI" id="CHEBI:18248"/>
    </ligandPart>
</feature>
<dbReference type="PANTHER" id="PTHR24289:SF1">
    <property type="entry name" value="STEROID 17-ALPHA-HYDROXYLASE_17,20 LYASE"/>
    <property type="match status" value="1"/>
</dbReference>
<keyword evidence="2 6" id="KW-0349">Heme</keyword>
<dbReference type="GO" id="GO:0016705">
    <property type="term" value="F:oxidoreductase activity, acting on paired donors, with incorporation or reduction of molecular oxygen"/>
    <property type="evidence" value="ECO:0007669"/>
    <property type="project" value="InterPro"/>
</dbReference>
<evidence type="ECO:0000256" key="5">
    <source>
        <dbReference type="ARBA" id="ARBA00023004"/>
    </source>
</evidence>
<dbReference type="PANTHER" id="PTHR24289">
    <property type="entry name" value="STEROID 17-ALPHA-HYDROXYLASE/17,20 LYASE"/>
    <property type="match status" value="1"/>
</dbReference>
<sequence length="574" mass="63457">MDRLAQVQAHIASTLLASSNSLASLSSKLTDLLTSPHLSHNASAIYSSFSSLAADKPLLTTLAVLGLVTTYMLIRSNHKRSQLNLPPSPPGAWPLLGHLPLLARHAASPPALFTHLASQLGPVFLLRLGAQRMLVINSDTLARESLLRNGKAYAGRLLTAPWSLLTEGGGDMAFAPYGDTWRGMRRAAHRILTPAAVDAMDHRLEVEADRFVDHLTREGKVHVAGLFQRYTANVIFAKALGITFERLDDPGLTKMLDCVLHMFRVLAVGDGIDEYVPDSGWFWGSRVVRRIVMWTAKRKMDAVKRVHDEFHDGLLMVRLNELKAKLETESREDRLARELFYAEELLLQANEGDGITGEQIKLMMADLLLAGMDTTAGTLIWLTILLVNHLDIQRKAYNSLLAHCGADPATGRLQRTPTLADVADLNYIRAIVKETLRLIPIGPLGLPRATVEDTQIAGYHVPKGTQVVYNIEAIHESMYPAREGGKEFRPERWLQDGKCTVDVPDGIYTFGLGRRQCPGMHLANRELCLVTARMVAAFELRSGEVGKKQLSMEKQFGLTTLPKHGALVEFVPRT</sequence>
<dbReference type="GO" id="GO:0020037">
    <property type="term" value="F:heme binding"/>
    <property type="evidence" value="ECO:0007669"/>
    <property type="project" value="InterPro"/>
</dbReference>
<comment type="cofactor">
    <cofactor evidence="6">
        <name>heme</name>
        <dbReference type="ChEBI" id="CHEBI:30413"/>
    </cofactor>
</comment>
<dbReference type="Pfam" id="PF00067">
    <property type="entry name" value="p450"/>
    <property type="match status" value="1"/>
</dbReference>
<organism evidence="8 9">
    <name type="scientific">Catenaria anguillulae PL171</name>
    <dbReference type="NCBI Taxonomy" id="765915"/>
    <lineage>
        <taxon>Eukaryota</taxon>
        <taxon>Fungi</taxon>
        <taxon>Fungi incertae sedis</taxon>
        <taxon>Blastocladiomycota</taxon>
        <taxon>Blastocladiomycetes</taxon>
        <taxon>Blastocladiales</taxon>
        <taxon>Catenariaceae</taxon>
        <taxon>Catenaria</taxon>
    </lineage>
</organism>
<reference evidence="8 9" key="1">
    <citation type="submission" date="2016-07" db="EMBL/GenBank/DDBJ databases">
        <title>Pervasive Adenine N6-methylation of Active Genes in Fungi.</title>
        <authorList>
            <consortium name="DOE Joint Genome Institute"/>
            <person name="Mondo S.J."/>
            <person name="Dannebaum R.O."/>
            <person name="Kuo R.C."/>
            <person name="Labutti K."/>
            <person name="Haridas S."/>
            <person name="Kuo A."/>
            <person name="Salamov A."/>
            <person name="Ahrendt S.R."/>
            <person name="Lipzen A."/>
            <person name="Sullivan W."/>
            <person name="Andreopoulos W.B."/>
            <person name="Clum A."/>
            <person name="Lindquist E."/>
            <person name="Daum C."/>
            <person name="Ramamoorthy G.K."/>
            <person name="Gryganskyi A."/>
            <person name="Culley D."/>
            <person name="Magnuson J.K."/>
            <person name="James T.Y."/>
            <person name="O'Malley M.A."/>
            <person name="Stajich J.E."/>
            <person name="Spatafora J.W."/>
            <person name="Visel A."/>
            <person name="Grigoriev I.V."/>
        </authorList>
    </citation>
    <scope>NUCLEOTIDE SEQUENCE [LARGE SCALE GENOMIC DNA]</scope>
    <source>
        <strain evidence="8 9">PL171</strain>
    </source>
</reference>
<comment type="caution">
    <text evidence="8">The sequence shown here is derived from an EMBL/GenBank/DDBJ whole genome shotgun (WGS) entry which is preliminary data.</text>
</comment>
<accession>A0A1Y2H630</accession>
<dbReference type="PROSITE" id="PS00086">
    <property type="entry name" value="CYTOCHROME_P450"/>
    <property type="match status" value="1"/>
</dbReference>
<dbReference type="PRINTS" id="PR00463">
    <property type="entry name" value="EP450I"/>
</dbReference>
<keyword evidence="9" id="KW-1185">Reference proteome</keyword>
<evidence type="ECO:0000256" key="6">
    <source>
        <dbReference type="PIRSR" id="PIRSR602401-1"/>
    </source>
</evidence>
<name>A0A1Y2H630_9FUNG</name>
<evidence type="ECO:0000256" key="1">
    <source>
        <dbReference type="ARBA" id="ARBA00010617"/>
    </source>
</evidence>
<evidence type="ECO:0000256" key="4">
    <source>
        <dbReference type="ARBA" id="ARBA00023002"/>
    </source>
</evidence>
<gene>
    <name evidence="8" type="ORF">BCR44DRAFT_154474</name>
</gene>
<keyword evidence="4 7" id="KW-0560">Oxidoreductase</keyword>
<evidence type="ECO:0000313" key="8">
    <source>
        <dbReference type="EMBL" id="ORZ30037.1"/>
    </source>
</evidence>
<dbReference type="InterPro" id="IPR002401">
    <property type="entry name" value="Cyt_P450_E_grp-I"/>
</dbReference>
<keyword evidence="3 6" id="KW-0479">Metal-binding</keyword>
<dbReference type="PRINTS" id="PR00385">
    <property type="entry name" value="P450"/>
</dbReference>
<dbReference type="GO" id="GO:0005506">
    <property type="term" value="F:iron ion binding"/>
    <property type="evidence" value="ECO:0007669"/>
    <property type="project" value="InterPro"/>
</dbReference>
<proteinExistence type="inferred from homology"/>
<dbReference type="InterPro" id="IPR036396">
    <property type="entry name" value="Cyt_P450_sf"/>
</dbReference>
<comment type="similarity">
    <text evidence="1 7">Belongs to the cytochrome P450 family.</text>
</comment>
<evidence type="ECO:0000256" key="7">
    <source>
        <dbReference type="RuleBase" id="RU000461"/>
    </source>
</evidence>
<evidence type="ECO:0000256" key="3">
    <source>
        <dbReference type="ARBA" id="ARBA00022723"/>
    </source>
</evidence>
<dbReference type="Proteomes" id="UP000193411">
    <property type="component" value="Unassembled WGS sequence"/>
</dbReference>
<dbReference type="InterPro" id="IPR017972">
    <property type="entry name" value="Cyt_P450_CS"/>
</dbReference>
<dbReference type="GO" id="GO:0004497">
    <property type="term" value="F:monooxygenase activity"/>
    <property type="evidence" value="ECO:0007669"/>
    <property type="project" value="UniProtKB-KW"/>
</dbReference>
<dbReference type="AlphaFoldDB" id="A0A1Y2H630"/>
<dbReference type="STRING" id="765915.A0A1Y2H630"/>
<evidence type="ECO:0000256" key="2">
    <source>
        <dbReference type="ARBA" id="ARBA00022617"/>
    </source>
</evidence>